<dbReference type="RefSeq" id="WP_184579518.1">
    <property type="nucleotide sequence ID" value="NZ_JACHJL010000028.1"/>
</dbReference>
<gene>
    <name evidence="1" type="ORF">FHS42_006956</name>
</gene>
<sequence>MPELVPLELPEGIRRLRRSPSSGLGFLGLDPLTQSDQWLLGRLTAMGAALYVGGRGTLVGYAPSVANPWQAQVAVAGDDGPALRTLLAFLRSAVACTSFTATLRAADTSLPAVLDCGFREVGVLRDHAFRAGIYHDVGVYYAAVADLRGDTPMALPRLAPDQVSST</sequence>
<name>A0A7W9QGJ3_9ACTN</name>
<dbReference type="AlphaFoldDB" id="A0A7W9QGJ3"/>
<evidence type="ECO:0008006" key="3">
    <source>
        <dbReference type="Google" id="ProtNLM"/>
    </source>
</evidence>
<dbReference type="EMBL" id="JACHJL010000028">
    <property type="protein sequence ID" value="MBB5939860.1"/>
    <property type="molecule type" value="Genomic_DNA"/>
</dbReference>
<accession>A0A7W9QGJ3</accession>
<proteinExistence type="predicted"/>
<evidence type="ECO:0000313" key="2">
    <source>
        <dbReference type="Proteomes" id="UP000588098"/>
    </source>
</evidence>
<evidence type="ECO:0000313" key="1">
    <source>
        <dbReference type="EMBL" id="MBB5939860.1"/>
    </source>
</evidence>
<organism evidence="1 2">
    <name type="scientific">Streptomyces zagrosensis</name>
    <dbReference type="NCBI Taxonomy" id="1042984"/>
    <lineage>
        <taxon>Bacteria</taxon>
        <taxon>Bacillati</taxon>
        <taxon>Actinomycetota</taxon>
        <taxon>Actinomycetes</taxon>
        <taxon>Kitasatosporales</taxon>
        <taxon>Streptomycetaceae</taxon>
        <taxon>Streptomyces</taxon>
    </lineage>
</organism>
<reference evidence="1 2" key="1">
    <citation type="submission" date="2020-08" db="EMBL/GenBank/DDBJ databases">
        <title>Genomic Encyclopedia of Type Strains, Phase III (KMG-III): the genomes of soil and plant-associated and newly described type strains.</title>
        <authorList>
            <person name="Whitman W."/>
        </authorList>
    </citation>
    <scope>NUCLEOTIDE SEQUENCE [LARGE SCALE GENOMIC DNA]</scope>
    <source>
        <strain evidence="1 2">CECT 8305</strain>
    </source>
</reference>
<dbReference type="Proteomes" id="UP000588098">
    <property type="component" value="Unassembled WGS sequence"/>
</dbReference>
<keyword evidence="2" id="KW-1185">Reference proteome</keyword>
<protein>
    <recommendedName>
        <fullName evidence="3">GNAT family N-acetyltransferase</fullName>
    </recommendedName>
</protein>
<comment type="caution">
    <text evidence="1">The sequence shown here is derived from an EMBL/GenBank/DDBJ whole genome shotgun (WGS) entry which is preliminary data.</text>
</comment>